<reference evidence="2" key="1">
    <citation type="submission" date="2016-07" db="EMBL/GenBank/DDBJ databases">
        <title>De novo transcriptome assembly of four accessions of the metal hyperaccumulator plant Noccaea caerulescens.</title>
        <authorList>
            <person name="Blande D."/>
            <person name="Halimaa P."/>
            <person name="Tervahauta A.I."/>
            <person name="Aarts M.G."/>
            <person name="Karenlampi S.O."/>
        </authorList>
    </citation>
    <scope>NUCLEOTIDE SEQUENCE</scope>
</reference>
<name>A0A1J3H180_NOCCA</name>
<feature type="signal peptide" evidence="1">
    <location>
        <begin position="1"/>
        <end position="20"/>
    </location>
</feature>
<evidence type="ECO:0008006" key="3">
    <source>
        <dbReference type="Google" id="ProtNLM"/>
    </source>
</evidence>
<dbReference type="AlphaFoldDB" id="A0A1J3H180"/>
<dbReference type="EMBL" id="GEVL01015262">
    <property type="protein sequence ID" value="JAU62079.1"/>
    <property type="molecule type" value="Transcribed_RNA"/>
</dbReference>
<gene>
    <name evidence="2" type="ORF">LE_TR5418_c24_g1_i1_g.19695</name>
</gene>
<keyword evidence="1" id="KW-0732">Signal</keyword>
<sequence length="93" mass="10518">MCDFYLLGFQVLLFTTFLQSLTEFTETNLGGCVADDELDIESTSLLEKEGDLNHATLHICCRDLPEKRLIYSGKTAPKKKNKSRSVIKKCKQS</sequence>
<proteinExistence type="predicted"/>
<accession>A0A1J3H180</accession>
<feature type="chain" id="PRO_5009622580" description="Secreted protein" evidence="1">
    <location>
        <begin position="21"/>
        <end position="93"/>
    </location>
</feature>
<organism evidence="2">
    <name type="scientific">Noccaea caerulescens</name>
    <name type="common">Alpine penny-cress</name>
    <name type="synonym">Thlaspi caerulescens</name>
    <dbReference type="NCBI Taxonomy" id="107243"/>
    <lineage>
        <taxon>Eukaryota</taxon>
        <taxon>Viridiplantae</taxon>
        <taxon>Streptophyta</taxon>
        <taxon>Embryophyta</taxon>
        <taxon>Tracheophyta</taxon>
        <taxon>Spermatophyta</taxon>
        <taxon>Magnoliopsida</taxon>
        <taxon>eudicotyledons</taxon>
        <taxon>Gunneridae</taxon>
        <taxon>Pentapetalae</taxon>
        <taxon>rosids</taxon>
        <taxon>malvids</taxon>
        <taxon>Brassicales</taxon>
        <taxon>Brassicaceae</taxon>
        <taxon>Coluteocarpeae</taxon>
        <taxon>Noccaea</taxon>
    </lineage>
</organism>
<evidence type="ECO:0000256" key="1">
    <source>
        <dbReference type="SAM" id="SignalP"/>
    </source>
</evidence>
<protein>
    <recommendedName>
        <fullName evidence="3">Secreted protein</fullName>
    </recommendedName>
</protein>
<evidence type="ECO:0000313" key="2">
    <source>
        <dbReference type="EMBL" id="JAU62079.1"/>
    </source>
</evidence>